<dbReference type="EMBL" id="CP000155">
    <property type="protein sequence ID" value="ABC29470.1"/>
    <property type="molecule type" value="Genomic_DNA"/>
</dbReference>
<feature type="region of interest" description="Disordered" evidence="1">
    <location>
        <begin position="183"/>
        <end position="202"/>
    </location>
</feature>
<feature type="compositionally biased region" description="Acidic residues" evidence="1">
    <location>
        <begin position="265"/>
        <end position="276"/>
    </location>
</feature>
<dbReference type="InterPro" id="IPR021241">
    <property type="entry name" value="CsiV"/>
</dbReference>
<evidence type="ECO:0000256" key="1">
    <source>
        <dbReference type="SAM" id="MobiDB-lite"/>
    </source>
</evidence>
<dbReference type="AlphaFoldDB" id="Q2SIQ4"/>
<name>Q2SIQ4_HAHCH</name>
<dbReference type="KEGG" id="hch:HCH_02682"/>
<dbReference type="Proteomes" id="UP000000238">
    <property type="component" value="Chromosome"/>
</dbReference>
<evidence type="ECO:0000313" key="3">
    <source>
        <dbReference type="Proteomes" id="UP000000238"/>
    </source>
</evidence>
<organism evidence="2 3">
    <name type="scientific">Hahella chejuensis (strain KCTC 2396)</name>
    <dbReference type="NCBI Taxonomy" id="349521"/>
    <lineage>
        <taxon>Bacteria</taxon>
        <taxon>Pseudomonadati</taxon>
        <taxon>Pseudomonadota</taxon>
        <taxon>Gammaproteobacteria</taxon>
        <taxon>Oceanospirillales</taxon>
        <taxon>Hahellaceae</taxon>
        <taxon>Hahella</taxon>
    </lineage>
</organism>
<feature type="region of interest" description="Disordered" evidence="1">
    <location>
        <begin position="265"/>
        <end position="288"/>
    </location>
</feature>
<dbReference type="STRING" id="349521.HCH_02682"/>
<dbReference type="Pfam" id="PF10972">
    <property type="entry name" value="CsiV"/>
    <property type="match status" value="1"/>
</dbReference>
<sequence>MLFCRTPQRCSVSARSVALYLTLFFGLMSSSLSAYAGLYQIDLIMFKTPVPEGEENFEYYPVAYDPEAPLLVDFTPLSSLQKQALGDNQVLLKWIANNLDRRSGYQVVWHKSWVSNLAYNRDTPVRILDTERLGEGYSIEGVVNLSRTRYLHTTIDLSLVEWRQKQPGGAMDEMFTPFPEQAGATSALSPLQQSAPEEKLTAPDSDELFLEETFRGLEPVARYRNRQSRRMRSGEVHYLDHPVVGVLVKIIPVRNVRIQTSVDSAEGDLAGEEDNEAEKGATGGATEG</sequence>
<gene>
    <name evidence="2" type="ordered locus">HCH_02682</name>
</gene>
<reference evidence="2 3" key="1">
    <citation type="journal article" date="2005" name="Nucleic Acids Res.">
        <title>Genomic blueprint of Hahella chejuensis, a marine microbe producing an algicidal agent.</title>
        <authorList>
            <person name="Jeong H."/>
            <person name="Yim J.H."/>
            <person name="Lee C."/>
            <person name="Choi S.-H."/>
            <person name="Park Y.K."/>
            <person name="Yoon S.H."/>
            <person name="Hur C.-G."/>
            <person name="Kang H.-Y."/>
            <person name="Kim D."/>
            <person name="Lee H.H."/>
            <person name="Park K.H."/>
            <person name="Park S.-H."/>
            <person name="Park H.-S."/>
            <person name="Lee H.K."/>
            <person name="Oh T.K."/>
            <person name="Kim J.F."/>
        </authorList>
    </citation>
    <scope>NUCLEOTIDE SEQUENCE [LARGE SCALE GENOMIC DNA]</scope>
    <source>
        <strain evidence="2 3">KCTC 2396</strain>
    </source>
</reference>
<dbReference type="HOGENOM" id="CLU_072067_1_0_6"/>
<proteinExistence type="predicted"/>
<dbReference type="RefSeq" id="WP_011396539.1">
    <property type="nucleotide sequence ID" value="NC_007645.1"/>
</dbReference>
<accession>Q2SIQ4</accession>
<protein>
    <submittedName>
        <fullName evidence="2">Uncharacterized protein</fullName>
    </submittedName>
</protein>
<keyword evidence="3" id="KW-1185">Reference proteome</keyword>
<feature type="compositionally biased region" description="Polar residues" evidence="1">
    <location>
        <begin position="183"/>
        <end position="195"/>
    </location>
</feature>
<evidence type="ECO:0000313" key="2">
    <source>
        <dbReference type="EMBL" id="ABC29470.1"/>
    </source>
</evidence>